<protein>
    <submittedName>
        <fullName evidence="3">Uncharacterized protein</fullName>
    </submittedName>
</protein>
<evidence type="ECO:0000313" key="4">
    <source>
        <dbReference type="Proteomes" id="UP000694383"/>
    </source>
</evidence>
<evidence type="ECO:0000256" key="1">
    <source>
        <dbReference type="SAM" id="Coils"/>
    </source>
</evidence>
<dbReference type="PANTHER" id="PTHR33488">
    <property type="entry name" value="ZGC:162509"/>
    <property type="match status" value="1"/>
</dbReference>
<dbReference type="Ensembl" id="ENSOSIT00000002659.1">
    <property type="protein sequence ID" value="ENSOSIP00000002483.1"/>
    <property type="gene ID" value="ENSOSIG00000001452.1"/>
</dbReference>
<reference evidence="3" key="1">
    <citation type="submission" date="2025-08" db="UniProtKB">
        <authorList>
            <consortium name="Ensembl"/>
        </authorList>
    </citation>
    <scope>IDENTIFICATION</scope>
</reference>
<feature type="region of interest" description="Disordered" evidence="2">
    <location>
        <begin position="214"/>
        <end position="234"/>
    </location>
</feature>
<reference evidence="3" key="2">
    <citation type="submission" date="2025-09" db="UniProtKB">
        <authorList>
            <consortium name="Ensembl"/>
        </authorList>
    </citation>
    <scope>IDENTIFICATION</scope>
</reference>
<proteinExistence type="predicted"/>
<keyword evidence="1" id="KW-0175">Coiled coil</keyword>
<feature type="coiled-coil region" evidence="1">
    <location>
        <begin position="101"/>
        <end position="149"/>
    </location>
</feature>
<name>A0A8C7WSF8_9TELE</name>
<dbReference type="AlphaFoldDB" id="A0A8C7WSF8"/>
<dbReference type="PANTHER" id="PTHR33488:SF2">
    <property type="entry name" value="EARLY ENDOSOME ANTIGEN 1-LIKE"/>
    <property type="match status" value="1"/>
</dbReference>
<keyword evidence="4" id="KW-1185">Reference proteome</keyword>
<dbReference type="GeneTree" id="ENSGT00390000008061"/>
<evidence type="ECO:0000313" key="3">
    <source>
        <dbReference type="Ensembl" id="ENSOSIP00000002483.1"/>
    </source>
</evidence>
<sequence>MQVCNLGWHAFNIAHKNMDQINVHTGCVPDYMKAAVNFLFNDDDEIVKTFLPNQLESIHTIADECVKLGNGVEQKYNDVICLIQELLEACINAKHIHGEYLEEVKNKIEENKLREQTAKELDERYNKAMEDMEKQVEEAQEEFKSSMNSIPAGTTLVAMKTAHTLTQITTIMASAVTAGVTLNPRGFWESLRGLSAWINGNIFNVFTMPKAQQCTQAGSSEQDVQKTETEEEDPVSTLEVYSRSSQILSQATKFPEYIDKDEINWKRLYDQKKKKPQTENVKKQFERISGEIENAEASKAKDKALSLCQRGIDICEQIETYSPEKTWDEKKTEQ</sequence>
<evidence type="ECO:0000256" key="2">
    <source>
        <dbReference type="SAM" id="MobiDB-lite"/>
    </source>
</evidence>
<accession>A0A8C7WSF8</accession>
<dbReference type="Proteomes" id="UP000694383">
    <property type="component" value="Unplaced"/>
</dbReference>
<organism evidence="3 4">
    <name type="scientific">Oryzias sinensis</name>
    <name type="common">Chinese medaka</name>
    <dbReference type="NCBI Taxonomy" id="183150"/>
    <lineage>
        <taxon>Eukaryota</taxon>
        <taxon>Metazoa</taxon>
        <taxon>Chordata</taxon>
        <taxon>Craniata</taxon>
        <taxon>Vertebrata</taxon>
        <taxon>Euteleostomi</taxon>
        <taxon>Actinopterygii</taxon>
        <taxon>Neopterygii</taxon>
        <taxon>Teleostei</taxon>
        <taxon>Neoteleostei</taxon>
        <taxon>Acanthomorphata</taxon>
        <taxon>Ovalentaria</taxon>
        <taxon>Atherinomorphae</taxon>
        <taxon>Beloniformes</taxon>
        <taxon>Adrianichthyidae</taxon>
        <taxon>Oryziinae</taxon>
        <taxon>Oryzias</taxon>
    </lineage>
</organism>